<organism evidence="1 2">
    <name type="scientific">Leishmania enriettii</name>
    <dbReference type="NCBI Taxonomy" id="5663"/>
    <lineage>
        <taxon>Eukaryota</taxon>
        <taxon>Discoba</taxon>
        <taxon>Euglenozoa</taxon>
        <taxon>Kinetoplastea</taxon>
        <taxon>Metakinetoplastina</taxon>
        <taxon>Trypanosomatida</taxon>
        <taxon>Trypanosomatidae</taxon>
        <taxon>Leishmaniinae</taxon>
        <taxon>Leishmania</taxon>
    </lineage>
</organism>
<reference evidence="1 2" key="1">
    <citation type="submission" date="2021-02" db="EMBL/GenBank/DDBJ databases">
        <title>Leishmania (Mundinia) enrietti genome sequencing and assembly.</title>
        <authorList>
            <person name="Almutairi H."/>
            <person name="Gatherer D."/>
        </authorList>
    </citation>
    <scope>NUCLEOTIDE SEQUENCE [LARGE SCALE GENOMIC DNA]</scope>
    <source>
        <strain evidence="1">CUR178</strain>
    </source>
</reference>
<dbReference type="Proteomes" id="UP000674179">
    <property type="component" value="Chromosome 23"/>
</dbReference>
<keyword evidence="2" id="KW-1185">Reference proteome</keyword>
<gene>
    <name evidence="1" type="ORF">CUR178_05361</name>
</gene>
<dbReference type="KEGG" id="lenr:94172563"/>
<comment type="caution">
    <text evidence="1">The sequence shown here is derived from an EMBL/GenBank/DDBJ whole genome shotgun (WGS) entry which is preliminary data.</text>
</comment>
<dbReference type="GeneID" id="94172563"/>
<dbReference type="AlphaFoldDB" id="A0A836HLE3"/>
<name>A0A836HLE3_LEIEN</name>
<evidence type="ECO:0000313" key="1">
    <source>
        <dbReference type="EMBL" id="KAG5478783.1"/>
    </source>
</evidence>
<dbReference type="RefSeq" id="XP_067692841.1">
    <property type="nucleotide sequence ID" value="XM_067837053.1"/>
</dbReference>
<dbReference type="EMBL" id="JAFHKP010000023">
    <property type="protein sequence ID" value="KAG5478783.1"/>
    <property type="molecule type" value="Genomic_DNA"/>
</dbReference>
<accession>A0A836HLE3</accession>
<evidence type="ECO:0000313" key="2">
    <source>
        <dbReference type="Proteomes" id="UP000674179"/>
    </source>
</evidence>
<sequence length="622" mass="69222">MWDPRSYISQAVGLKNNSIRSTKLPSLYEYTTRFLFLEEEEKQLCSKICSERSGWESLSFSFCDKVYSASYRVESGAEEFMDKVLRLVKTVEEDVKRYDAKYAYFLERVRSLKKSSSGDEAVCTFANCVPLDLLYAREAFLCLELRSRLHVPSSVSALLFERDSFHFLMRGVACTIPIAALIDGQGAPVRYESCVLESETLSCANGFCRRLKSANDWCFITVVAASEIGCTAALLTAETTCDDEHVESVLRTLGARGMITCYSCVYSDGTVCQYKQCADTGDTCASHRSRKNDLALHRARVIQGSRNADAMHLLHDESEKAAQCEVTAFDVALNKTTLVATMRTGSDPFYFEVIRRASPIGDMNGPLLVSVEHDSPLHNHILKQGDKMLLLSFADEDVWKNGRWRQWLLGCECETLDTEVGQFLVPQCGLVIGAFLFSTERSFSVGDSVVVIGTAVEVYRHQQLFRASSALFSSLFFHTPFVCKFLHRLHGPIGFVAYSFSFCSTSPLIATALLSLSLTNLISRETDVDPAVVLYFFRSGEDVFAESTYPNFTDALPFPLHHLTGEKANAVAGTVTCRLLEVGLVARHSSSYIMLCVTDVAFDGSEILQFREAGHGQLPPRV</sequence>
<proteinExistence type="predicted"/>
<dbReference type="OrthoDB" id="262017at2759"/>
<protein>
    <submittedName>
        <fullName evidence="1">Uncharacterized protein</fullName>
    </submittedName>
</protein>